<dbReference type="PANTHER" id="PTHR11686:SF62">
    <property type="entry name" value="GLUTATHIONE HYDROLASE"/>
    <property type="match status" value="1"/>
</dbReference>
<sequence>MYFSGPSGSGASLGAAPRRLLTLALASSSVLAASVPRAGPRIGAVASEVDVCSRMGTHLLKRGGTAIDAMVGTVLCVGTIGMYHSGIGGGGFMLVRSPNGTHEFIDFRDAAPAAASEDMFKNNPSASERGGLACAVPGELRGLEYAHKKYGRLPWRDVVAPAIKVARNGFRVSNDLIKFMNQTVDEVGDIFANDPNWAQDFAPTGRRVR</sequence>
<dbReference type="PRINTS" id="PR01210">
    <property type="entry name" value="GGTRANSPTASE"/>
</dbReference>
<dbReference type="EMBL" id="GL876966">
    <property type="protein sequence ID" value="KLU81070.1"/>
    <property type="molecule type" value="Genomic_DNA"/>
</dbReference>
<evidence type="ECO:0000256" key="1">
    <source>
        <dbReference type="PIRSR" id="PIRSR600101-2"/>
    </source>
</evidence>
<dbReference type="GO" id="GO:0005886">
    <property type="term" value="C:plasma membrane"/>
    <property type="evidence" value="ECO:0007669"/>
    <property type="project" value="TreeGrafter"/>
</dbReference>
<feature type="signal peptide" evidence="2">
    <location>
        <begin position="1"/>
        <end position="32"/>
    </location>
</feature>
<dbReference type="Pfam" id="PF01019">
    <property type="entry name" value="G_glu_transpept"/>
    <property type="match status" value="1"/>
</dbReference>
<evidence type="ECO:0000256" key="2">
    <source>
        <dbReference type="SAM" id="SignalP"/>
    </source>
</evidence>
<reference evidence="3" key="2">
    <citation type="submission" date="2011-03" db="EMBL/GenBank/DDBJ databases">
        <title>Annotation of Magnaporthe poae ATCC 64411.</title>
        <authorList>
            <person name="Ma L.-J."/>
            <person name="Dead R."/>
            <person name="Young S.K."/>
            <person name="Zeng Q."/>
            <person name="Gargeya S."/>
            <person name="Fitzgerald M."/>
            <person name="Haas B."/>
            <person name="Abouelleil A."/>
            <person name="Alvarado L."/>
            <person name="Arachchi H.M."/>
            <person name="Berlin A."/>
            <person name="Brown A."/>
            <person name="Chapman S.B."/>
            <person name="Chen Z."/>
            <person name="Dunbar C."/>
            <person name="Freedman E."/>
            <person name="Gearin G."/>
            <person name="Gellesch M."/>
            <person name="Goldberg J."/>
            <person name="Griggs A."/>
            <person name="Gujja S."/>
            <person name="Heiman D."/>
            <person name="Howarth C."/>
            <person name="Larson L."/>
            <person name="Lui A."/>
            <person name="MacDonald P.J.P."/>
            <person name="Mehta T."/>
            <person name="Montmayeur A."/>
            <person name="Murphy C."/>
            <person name="Neiman D."/>
            <person name="Pearson M."/>
            <person name="Priest M."/>
            <person name="Roberts A."/>
            <person name="Saif S."/>
            <person name="Shea T."/>
            <person name="Shenoy N."/>
            <person name="Sisk P."/>
            <person name="Stolte C."/>
            <person name="Sykes S."/>
            <person name="Yandava C."/>
            <person name="Wortman J."/>
            <person name="Nusbaum C."/>
            <person name="Birren B."/>
        </authorList>
    </citation>
    <scope>NUCLEOTIDE SEQUENCE</scope>
    <source>
        <strain evidence="3">ATCC 64411</strain>
    </source>
</reference>
<dbReference type="VEuPathDB" id="FungiDB:MAPG_00165"/>
<evidence type="ECO:0000313" key="3">
    <source>
        <dbReference type="EMBL" id="KLU81070.1"/>
    </source>
</evidence>
<dbReference type="GO" id="GO:0036374">
    <property type="term" value="F:glutathione hydrolase activity"/>
    <property type="evidence" value="ECO:0007669"/>
    <property type="project" value="InterPro"/>
</dbReference>
<feature type="non-terminal residue" evidence="3">
    <location>
        <position position="209"/>
    </location>
</feature>
<organism evidence="3">
    <name type="scientific">Magnaporthiopsis poae (strain ATCC 64411 / 73-15)</name>
    <name type="common">Kentucky bluegrass fungus</name>
    <name type="synonym">Magnaporthe poae</name>
    <dbReference type="NCBI Taxonomy" id="644358"/>
    <lineage>
        <taxon>Eukaryota</taxon>
        <taxon>Fungi</taxon>
        <taxon>Dikarya</taxon>
        <taxon>Ascomycota</taxon>
        <taxon>Pezizomycotina</taxon>
        <taxon>Sordariomycetes</taxon>
        <taxon>Sordariomycetidae</taxon>
        <taxon>Magnaporthales</taxon>
        <taxon>Magnaporthaceae</taxon>
        <taxon>Magnaporthiopsis</taxon>
    </lineage>
</organism>
<accession>A0A0H2TAJ7</accession>
<dbReference type="PANTHER" id="PTHR11686">
    <property type="entry name" value="GAMMA GLUTAMYL TRANSPEPTIDASE"/>
    <property type="match status" value="1"/>
</dbReference>
<proteinExistence type="predicted"/>
<dbReference type="InterPro" id="IPR000101">
    <property type="entry name" value="GGT_peptidase"/>
</dbReference>
<gene>
    <name evidence="3" type="ORF">MAPG_00165</name>
</gene>
<feature type="chain" id="PRO_5005202573" description="Gamma-glutamyltranspeptidase 1" evidence="2">
    <location>
        <begin position="33"/>
        <end position="209"/>
    </location>
</feature>
<dbReference type="InterPro" id="IPR029055">
    <property type="entry name" value="Ntn_hydrolases_N"/>
</dbReference>
<dbReference type="GO" id="GO:0006751">
    <property type="term" value="P:glutathione catabolic process"/>
    <property type="evidence" value="ECO:0007669"/>
    <property type="project" value="InterPro"/>
</dbReference>
<evidence type="ECO:0008006" key="4">
    <source>
        <dbReference type="Google" id="ProtNLM"/>
    </source>
</evidence>
<feature type="binding site" evidence="1">
    <location>
        <position position="108"/>
    </location>
    <ligand>
        <name>L-glutamate</name>
        <dbReference type="ChEBI" id="CHEBI:29985"/>
    </ligand>
</feature>
<protein>
    <recommendedName>
        <fullName evidence="4">Gamma-glutamyltranspeptidase 1</fullName>
    </recommendedName>
</protein>
<keyword evidence="2" id="KW-0732">Signal</keyword>
<dbReference type="AlphaFoldDB" id="A0A0H2TAJ7"/>
<reference evidence="3" key="1">
    <citation type="submission" date="2010-05" db="EMBL/GenBank/DDBJ databases">
        <title>The Genome Sequence of Magnaporthe poae strain ATCC 64411.</title>
        <authorList>
            <consortium name="The Broad Institute Genome Sequencing Platform"/>
            <consortium name="Broad Institute Genome Sequencing Center for Infectious Disease"/>
            <person name="Ma L.-J."/>
            <person name="Dead R."/>
            <person name="Young S."/>
            <person name="Zeng Q."/>
            <person name="Koehrsen M."/>
            <person name="Alvarado L."/>
            <person name="Berlin A."/>
            <person name="Chapman S.B."/>
            <person name="Chen Z."/>
            <person name="Freedman E."/>
            <person name="Gellesch M."/>
            <person name="Goldberg J."/>
            <person name="Griggs A."/>
            <person name="Gujja S."/>
            <person name="Heilman E.R."/>
            <person name="Heiman D."/>
            <person name="Hepburn T."/>
            <person name="Howarth C."/>
            <person name="Jen D."/>
            <person name="Larson L."/>
            <person name="Mehta T."/>
            <person name="Neiman D."/>
            <person name="Pearson M."/>
            <person name="Roberts A."/>
            <person name="Saif S."/>
            <person name="Shea T."/>
            <person name="Shenoy N."/>
            <person name="Sisk P."/>
            <person name="Stolte C."/>
            <person name="Sykes S."/>
            <person name="Walk T."/>
            <person name="White J."/>
            <person name="Yandava C."/>
            <person name="Haas B."/>
            <person name="Nusbaum C."/>
            <person name="Birren B."/>
        </authorList>
    </citation>
    <scope>NUCLEOTIDE SEQUENCE</scope>
    <source>
        <strain evidence="3">ATCC 64411</strain>
    </source>
</reference>
<dbReference type="SUPFAM" id="SSF56235">
    <property type="entry name" value="N-terminal nucleophile aminohydrolases (Ntn hydrolases)"/>
    <property type="match status" value="1"/>
</dbReference>
<name>A0A0H2TAJ7_MAGP6</name>
<dbReference type="OrthoDB" id="1081007at2759"/>